<feature type="transmembrane region" description="Helical" evidence="1">
    <location>
        <begin position="80"/>
        <end position="99"/>
    </location>
</feature>
<keyword evidence="3" id="KW-1185">Reference proteome</keyword>
<protein>
    <submittedName>
        <fullName evidence="2">Uncharacterized protein</fullName>
    </submittedName>
</protein>
<feature type="transmembrane region" description="Helical" evidence="1">
    <location>
        <begin position="105"/>
        <end position="125"/>
    </location>
</feature>
<keyword evidence="1" id="KW-0812">Transmembrane</keyword>
<dbReference type="AlphaFoldDB" id="A0A9X1S285"/>
<keyword evidence="1" id="KW-1133">Transmembrane helix</keyword>
<name>A0A9X1S285_9MICO</name>
<feature type="transmembrane region" description="Helical" evidence="1">
    <location>
        <begin position="49"/>
        <end position="68"/>
    </location>
</feature>
<accession>A0A9X1S285</accession>
<evidence type="ECO:0000313" key="2">
    <source>
        <dbReference type="EMBL" id="MCC2030628.1"/>
    </source>
</evidence>
<evidence type="ECO:0000313" key="3">
    <source>
        <dbReference type="Proteomes" id="UP001139354"/>
    </source>
</evidence>
<gene>
    <name evidence="2" type="ORF">KEC57_00345</name>
</gene>
<dbReference type="EMBL" id="JAGTTN010000001">
    <property type="protein sequence ID" value="MCC2030628.1"/>
    <property type="molecule type" value="Genomic_DNA"/>
</dbReference>
<dbReference type="RefSeq" id="WP_229382538.1">
    <property type="nucleotide sequence ID" value="NZ_JAGTTN010000001.1"/>
</dbReference>
<keyword evidence="1" id="KW-0472">Membrane</keyword>
<evidence type="ECO:0000256" key="1">
    <source>
        <dbReference type="SAM" id="Phobius"/>
    </source>
</evidence>
<proteinExistence type="predicted"/>
<dbReference type="Proteomes" id="UP001139354">
    <property type="component" value="Unassembled WGS sequence"/>
</dbReference>
<sequence>MKALLARAAGWFSDSRRAAIQALITSALTLLVVLGQVSADQSTALATLAASVLIAAQGVIGLVLLRSSEWYTWFNTAGRAAIYSLAAALGAVGIIFNVWGDETAAQIVAVATVLVSILTAFVQVVNAHTLDPVGVIASTRDDVLAAIASDRAAREAGAARAFEAHPSTFAKERDPEWTAPFSGLRVAVFSPTILPTSIVTAPTDSDIRELLAPAQVLSIVRIHSLEEFNGVSVDVVLSTAQFTRALLEAVDPALIFSVADFGDRLRYVG</sequence>
<reference evidence="2" key="1">
    <citation type="submission" date="2021-04" db="EMBL/GenBank/DDBJ databases">
        <title>Microbacterium tenobrionis sp. nov. and Microbacterium allomyrinae sp. nov., isolated from larvae of Tenobrio molitor and Allomyrina dichotoma, respectively.</title>
        <authorList>
            <person name="Lee S.D."/>
        </authorList>
    </citation>
    <scope>NUCLEOTIDE SEQUENCE</scope>
    <source>
        <strain evidence="2">BWT-G7</strain>
    </source>
</reference>
<organism evidence="2 3">
    <name type="scientific">Microbacterium allomyrinae</name>
    <dbReference type="NCBI Taxonomy" id="2830666"/>
    <lineage>
        <taxon>Bacteria</taxon>
        <taxon>Bacillati</taxon>
        <taxon>Actinomycetota</taxon>
        <taxon>Actinomycetes</taxon>
        <taxon>Micrococcales</taxon>
        <taxon>Microbacteriaceae</taxon>
        <taxon>Microbacterium</taxon>
    </lineage>
</organism>
<comment type="caution">
    <text evidence="2">The sequence shown here is derived from an EMBL/GenBank/DDBJ whole genome shotgun (WGS) entry which is preliminary data.</text>
</comment>